<protein>
    <recommendedName>
        <fullName evidence="3">HTH tetR-type domain-containing protein</fullName>
    </recommendedName>
</protein>
<feature type="domain" description="HTH tetR-type" evidence="3">
    <location>
        <begin position="9"/>
        <end position="69"/>
    </location>
</feature>
<proteinExistence type="predicted"/>
<dbReference type="InterPro" id="IPR036271">
    <property type="entry name" value="Tet_transcr_reg_TetR-rel_C_sf"/>
</dbReference>
<dbReference type="InterPro" id="IPR001647">
    <property type="entry name" value="HTH_TetR"/>
</dbReference>
<dbReference type="PRINTS" id="PR00455">
    <property type="entry name" value="HTHTETR"/>
</dbReference>
<keyword evidence="1 2" id="KW-0238">DNA-binding</keyword>
<feature type="DNA-binding region" description="H-T-H motif" evidence="2">
    <location>
        <begin position="32"/>
        <end position="51"/>
    </location>
</feature>
<dbReference type="PANTHER" id="PTHR43479:SF11">
    <property type="entry name" value="ACREF_ENVCD OPERON REPRESSOR-RELATED"/>
    <property type="match status" value="1"/>
</dbReference>
<name>A0ABN6E185_9BACT</name>
<evidence type="ECO:0000256" key="2">
    <source>
        <dbReference type="PROSITE-ProRule" id="PRU00335"/>
    </source>
</evidence>
<reference evidence="4 5" key="1">
    <citation type="journal article" date="2016" name="C (Basel)">
        <title>Selective Growth of and Electricity Production by Marine Exoelectrogenic Bacteria in Self-Aggregated Hydrogel of Microbially Reduced Graphene Oxide.</title>
        <authorList>
            <person name="Yoshida N."/>
            <person name="Goto Y."/>
            <person name="Miyata Y."/>
        </authorList>
    </citation>
    <scope>NUCLEOTIDE SEQUENCE [LARGE SCALE GENOMIC DNA]</scope>
    <source>
        <strain evidence="4 5">NIT-T3</strain>
    </source>
</reference>
<dbReference type="PROSITE" id="PS50977">
    <property type="entry name" value="HTH_TETR_2"/>
    <property type="match status" value="1"/>
</dbReference>
<dbReference type="Proteomes" id="UP001319827">
    <property type="component" value="Chromosome"/>
</dbReference>
<dbReference type="PROSITE" id="PS01081">
    <property type="entry name" value="HTH_TETR_1"/>
    <property type="match status" value="1"/>
</dbReference>
<keyword evidence="5" id="KW-1185">Reference proteome</keyword>
<sequence length="194" mass="22088">MKKRQINPGEKRERVIGAARRLFVENGYHNVSIPQIVAASKVSTGAIYSYFPNKEKLAQHIHEQTLAYFQACFEARLVGKTTTYEKLRAFGELVYELAESEPDLMEYLLFMRHGEFMQEAPPICFTQPFHLLRRIIAEGIERGEVKNGDFFILGVSFTGAILRAVELRFCCVLEKPLTEIADSLIENAWAAIKA</sequence>
<evidence type="ECO:0000256" key="1">
    <source>
        <dbReference type="ARBA" id="ARBA00023125"/>
    </source>
</evidence>
<organism evidence="4 5">
    <name type="scientific">Desulfuromonas versatilis</name>
    <dbReference type="NCBI Taxonomy" id="2802975"/>
    <lineage>
        <taxon>Bacteria</taxon>
        <taxon>Pseudomonadati</taxon>
        <taxon>Thermodesulfobacteriota</taxon>
        <taxon>Desulfuromonadia</taxon>
        <taxon>Desulfuromonadales</taxon>
        <taxon>Desulfuromonadaceae</taxon>
        <taxon>Desulfuromonas</taxon>
    </lineage>
</organism>
<gene>
    <name evidence="4" type="ORF">DESUT3_31600</name>
</gene>
<dbReference type="InterPro" id="IPR023772">
    <property type="entry name" value="DNA-bd_HTH_TetR-type_CS"/>
</dbReference>
<dbReference type="SUPFAM" id="SSF48498">
    <property type="entry name" value="Tetracyclin repressor-like, C-terminal domain"/>
    <property type="match status" value="1"/>
</dbReference>
<dbReference type="SUPFAM" id="SSF46689">
    <property type="entry name" value="Homeodomain-like"/>
    <property type="match status" value="1"/>
</dbReference>
<dbReference type="RefSeq" id="WP_221249471.1">
    <property type="nucleotide sequence ID" value="NZ_AP024355.1"/>
</dbReference>
<dbReference type="InterPro" id="IPR009057">
    <property type="entry name" value="Homeodomain-like_sf"/>
</dbReference>
<evidence type="ECO:0000313" key="4">
    <source>
        <dbReference type="EMBL" id="BCR06091.1"/>
    </source>
</evidence>
<dbReference type="InterPro" id="IPR050624">
    <property type="entry name" value="HTH-type_Tx_Regulator"/>
</dbReference>
<evidence type="ECO:0000259" key="3">
    <source>
        <dbReference type="PROSITE" id="PS50977"/>
    </source>
</evidence>
<dbReference type="Gene3D" id="1.10.357.10">
    <property type="entry name" value="Tetracycline Repressor, domain 2"/>
    <property type="match status" value="1"/>
</dbReference>
<reference evidence="4 5" key="2">
    <citation type="journal article" date="2021" name="Int. J. Syst. Evol. Microbiol.">
        <title>Isolation and Polyphasic Characterization of Desulfuromonas versatilis sp. Nov., an Electrogenic Bacteria Capable of Versatile Metabolism Isolated from a Graphene Oxide-Reducing Enrichment Culture.</title>
        <authorList>
            <person name="Xie L."/>
            <person name="Yoshida N."/>
            <person name="Ishii S."/>
            <person name="Meng L."/>
        </authorList>
    </citation>
    <scope>NUCLEOTIDE SEQUENCE [LARGE SCALE GENOMIC DNA]</scope>
    <source>
        <strain evidence="4 5">NIT-T3</strain>
    </source>
</reference>
<dbReference type="Pfam" id="PF00440">
    <property type="entry name" value="TetR_N"/>
    <property type="match status" value="1"/>
</dbReference>
<dbReference type="PANTHER" id="PTHR43479">
    <property type="entry name" value="ACREF/ENVCD OPERON REPRESSOR-RELATED"/>
    <property type="match status" value="1"/>
</dbReference>
<accession>A0ABN6E185</accession>
<dbReference type="EMBL" id="AP024355">
    <property type="protein sequence ID" value="BCR06091.1"/>
    <property type="molecule type" value="Genomic_DNA"/>
</dbReference>
<evidence type="ECO:0000313" key="5">
    <source>
        <dbReference type="Proteomes" id="UP001319827"/>
    </source>
</evidence>